<evidence type="ECO:0000256" key="3">
    <source>
        <dbReference type="ARBA" id="ARBA00022723"/>
    </source>
</evidence>
<dbReference type="InterPro" id="IPR017972">
    <property type="entry name" value="Cyt_P450_CS"/>
</dbReference>
<dbReference type="PANTHER" id="PTHR24305:SF232">
    <property type="entry name" value="P450, PUTATIVE (EUROFUNG)-RELATED"/>
    <property type="match status" value="1"/>
</dbReference>
<dbReference type="GO" id="GO:0020037">
    <property type="term" value="F:heme binding"/>
    <property type="evidence" value="ECO:0007669"/>
    <property type="project" value="InterPro"/>
</dbReference>
<dbReference type="EMBL" id="JAANER010000008">
    <property type="protein sequence ID" value="KAG9187033.1"/>
    <property type="molecule type" value="Genomic_DNA"/>
</dbReference>
<dbReference type="PANTHER" id="PTHR24305">
    <property type="entry name" value="CYTOCHROME P450"/>
    <property type="match status" value="1"/>
</dbReference>
<evidence type="ECO:0000256" key="1">
    <source>
        <dbReference type="ARBA" id="ARBA00001971"/>
    </source>
</evidence>
<reference evidence="8" key="1">
    <citation type="submission" date="2021-07" db="EMBL/GenBank/DDBJ databases">
        <title>Genome Resource of American Ginseng Black Spot Pathogen Alternaria panax.</title>
        <authorList>
            <person name="Qiu C."/>
            <person name="Wang W."/>
            <person name="Liu Z."/>
        </authorList>
    </citation>
    <scope>NUCLEOTIDE SEQUENCE</scope>
    <source>
        <strain evidence="8">BNCC115425</strain>
    </source>
</reference>
<keyword evidence="9" id="KW-1185">Reference proteome</keyword>
<dbReference type="GO" id="GO:0005506">
    <property type="term" value="F:iron ion binding"/>
    <property type="evidence" value="ECO:0007669"/>
    <property type="project" value="InterPro"/>
</dbReference>
<dbReference type="Pfam" id="PF00067">
    <property type="entry name" value="p450"/>
    <property type="match status" value="1"/>
</dbReference>
<evidence type="ECO:0000313" key="8">
    <source>
        <dbReference type="EMBL" id="KAG9187033.1"/>
    </source>
</evidence>
<proteinExistence type="inferred from homology"/>
<evidence type="ECO:0000256" key="2">
    <source>
        <dbReference type="ARBA" id="ARBA00010617"/>
    </source>
</evidence>
<comment type="similarity">
    <text evidence="2 6">Belongs to the cytochrome P450 family.</text>
</comment>
<comment type="caution">
    <text evidence="8">The sequence shown here is derived from an EMBL/GenBank/DDBJ whole genome shotgun (WGS) entry which is preliminary data.</text>
</comment>
<keyword evidence="5 6" id="KW-0349">Heme</keyword>
<evidence type="ECO:0000313" key="9">
    <source>
        <dbReference type="Proteomes" id="UP001199106"/>
    </source>
</evidence>
<dbReference type="AlphaFoldDB" id="A0AAD4I618"/>
<comment type="cofactor">
    <cofactor evidence="1 5">
        <name>heme</name>
        <dbReference type="ChEBI" id="CHEBI:30413"/>
    </cofactor>
</comment>
<keyword evidence="7" id="KW-1133">Transmembrane helix</keyword>
<dbReference type="SUPFAM" id="SSF48264">
    <property type="entry name" value="Cytochrome P450"/>
    <property type="match status" value="1"/>
</dbReference>
<protein>
    <recommendedName>
        <fullName evidence="10">Pisatin demethylase</fullName>
    </recommendedName>
</protein>
<dbReference type="InterPro" id="IPR001128">
    <property type="entry name" value="Cyt_P450"/>
</dbReference>
<feature type="transmembrane region" description="Helical" evidence="7">
    <location>
        <begin position="6"/>
        <end position="27"/>
    </location>
</feature>
<feature type="binding site" description="axial binding residue" evidence="5">
    <location>
        <position position="453"/>
    </location>
    <ligand>
        <name>heme</name>
        <dbReference type="ChEBI" id="CHEBI:30413"/>
    </ligand>
    <ligandPart>
        <name>Fe</name>
        <dbReference type="ChEBI" id="CHEBI:18248"/>
    </ligandPart>
</feature>
<dbReference type="PRINTS" id="PR00463">
    <property type="entry name" value="EP450I"/>
</dbReference>
<sequence length="506" mass="57152">MHTADLLASAWEFAPLLLLGFIAVYLINNKFCQGLNHIPGPWLAGFSDIWRLVVVWGRRPEVVHRMLHAKYGPLVKIGPRTIIVSDPEAIRIIYALNAGYKKSNFYPVQMQVANGRELHSMFNTTDEAFHAKLRRAVSNAYAMSSLVKFEPLVDSTTNAFLKQLKQRFADRKDESGICDLGTWLHYYAFDVIGELTFSSRIGFIDRGVDVSNIIGDLDWLLKYVAVVGQIPWLDRLLLKNPVRMWLSKFDFYNTTSSVAVFARQRISDRQSRPVDHNSLGSKDFLSRFMDAKKKDQAFISDERVLALTVANVFAGSDTTAITLRAIFYYLLRNPESMKKLLVEIGGSKDLISWEESRNLPYLTAVIKEALRIHPAAGLPLERVVPSGGTSLCSTFIPSGTIIGCSAWVIHMNKSVFGEDAAFWRPERWTEGGSEKLALMNNMLFSFGAGSRTCIGKNISLLEMHKLVPAILRSFQIELVNPQQSWELCNAWFVKQSNFLVRITSRD</sequence>
<keyword evidence="7" id="KW-0472">Membrane</keyword>
<dbReference type="InterPro" id="IPR002401">
    <property type="entry name" value="Cyt_P450_E_grp-I"/>
</dbReference>
<dbReference type="Gene3D" id="1.10.630.10">
    <property type="entry name" value="Cytochrome P450"/>
    <property type="match status" value="1"/>
</dbReference>
<dbReference type="GO" id="GO:0004497">
    <property type="term" value="F:monooxygenase activity"/>
    <property type="evidence" value="ECO:0007669"/>
    <property type="project" value="UniProtKB-KW"/>
</dbReference>
<dbReference type="FunFam" id="1.10.630.10:FF:000050">
    <property type="entry name" value="Cytochrome P450 monooxygenase"/>
    <property type="match status" value="1"/>
</dbReference>
<keyword evidence="4 5" id="KW-0408">Iron</keyword>
<dbReference type="InterPro" id="IPR050121">
    <property type="entry name" value="Cytochrome_P450_monoxygenase"/>
</dbReference>
<evidence type="ECO:0008006" key="10">
    <source>
        <dbReference type="Google" id="ProtNLM"/>
    </source>
</evidence>
<dbReference type="InterPro" id="IPR036396">
    <property type="entry name" value="Cyt_P450_sf"/>
</dbReference>
<keyword evidence="7" id="KW-0812">Transmembrane</keyword>
<keyword evidence="6" id="KW-0503">Monooxygenase</keyword>
<dbReference type="CDD" id="cd11060">
    <property type="entry name" value="CYP57A1-like"/>
    <property type="match status" value="1"/>
</dbReference>
<evidence type="ECO:0000256" key="5">
    <source>
        <dbReference type="PIRSR" id="PIRSR602401-1"/>
    </source>
</evidence>
<name>A0AAD4I618_9PLEO</name>
<organism evidence="8 9">
    <name type="scientific">Alternaria panax</name>
    <dbReference type="NCBI Taxonomy" id="48097"/>
    <lineage>
        <taxon>Eukaryota</taxon>
        <taxon>Fungi</taxon>
        <taxon>Dikarya</taxon>
        <taxon>Ascomycota</taxon>
        <taxon>Pezizomycotina</taxon>
        <taxon>Dothideomycetes</taxon>
        <taxon>Pleosporomycetidae</taxon>
        <taxon>Pleosporales</taxon>
        <taxon>Pleosporineae</taxon>
        <taxon>Pleosporaceae</taxon>
        <taxon>Alternaria</taxon>
        <taxon>Alternaria sect. Panax</taxon>
    </lineage>
</organism>
<gene>
    <name evidence="8" type="ORF">G6011_10141</name>
</gene>
<keyword evidence="6" id="KW-0560">Oxidoreductase</keyword>
<dbReference type="Proteomes" id="UP001199106">
    <property type="component" value="Unassembled WGS sequence"/>
</dbReference>
<evidence type="ECO:0000256" key="6">
    <source>
        <dbReference type="RuleBase" id="RU000461"/>
    </source>
</evidence>
<evidence type="ECO:0000256" key="7">
    <source>
        <dbReference type="SAM" id="Phobius"/>
    </source>
</evidence>
<accession>A0AAD4I618</accession>
<dbReference type="PRINTS" id="PR00385">
    <property type="entry name" value="P450"/>
</dbReference>
<dbReference type="PROSITE" id="PS00086">
    <property type="entry name" value="CYTOCHROME_P450"/>
    <property type="match status" value="1"/>
</dbReference>
<keyword evidence="3 5" id="KW-0479">Metal-binding</keyword>
<dbReference type="GO" id="GO:0016705">
    <property type="term" value="F:oxidoreductase activity, acting on paired donors, with incorporation or reduction of molecular oxygen"/>
    <property type="evidence" value="ECO:0007669"/>
    <property type="project" value="InterPro"/>
</dbReference>
<evidence type="ECO:0000256" key="4">
    <source>
        <dbReference type="ARBA" id="ARBA00023004"/>
    </source>
</evidence>